<dbReference type="EnsemblPlants" id="Kaladp0055s0314.1.v1.1">
    <property type="protein sequence ID" value="Kaladp0055s0314.1.v1.1"/>
    <property type="gene ID" value="Kaladp0055s0314.v1.1"/>
</dbReference>
<feature type="coiled-coil region" evidence="1">
    <location>
        <begin position="473"/>
        <end position="565"/>
    </location>
</feature>
<dbReference type="Gramene" id="Kaladp0055s0314.1.v1.1">
    <property type="protein sequence ID" value="Kaladp0055s0314.1.v1.1"/>
    <property type="gene ID" value="Kaladp0055s0314.v1.1"/>
</dbReference>
<dbReference type="OMA" id="MSEDWAV"/>
<organism evidence="3 4">
    <name type="scientific">Kalanchoe fedtschenkoi</name>
    <name type="common">Lavender scallops</name>
    <name type="synonym">South American air plant</name>
    <dbReference type="NCBI Taxonomy" id="63787"/>
    <lineage>
        <taxon>Eukaryota</taxon>
        <taxon>Viridiplantae</taxon>
        <taxon>Streptophyta</taxon>
        <taxon>Embryophyta</taxon>
        <taxon>Tracheophyta</taxon>
        <taxon>Spermatophyta</taxon>
        <taxon>Magnoliopsida</taxon>
        <taxon>eudicotyledons</taxon>
        <taxon>Gunneridae</taxon>
        <taxon>Pentapetalae</taxon>
        <taxon>Saxifragales</taxon>
        <taxon>Crassulaceae</taxon>
        <taxon>Kalanchoe</taxon>
    </lineage>
</organism>
<dbReference type="Proteomes" id="UP000594263">
    <property type="component" value="Unplaced"/>
</dbReference>
<evidence type="ECO:0000256" key="1">
    <source>
        <dbReference type="SAM" id="Coils"/>
    </source>
</evidence>
<feature type="compositionally biased region" description="Basic and acidic residues" evidence="2">
    <location>
        <begin position="272"/>
        <end position="282"/>
    </location>
</feature>
<dbReference type="PANTHER" id="PTHR47747">
    <property type="entry name" value="RIBONUCLEASE P PROTEIN SUBUNIT P38-LIKE PROTEIN"/>
    <property type="match status" value="1"/>
</dbReference>
<evidence type="ECO:0000313" key="3">
    <source>
        <dbReference type="EnsemblPlants" id="Kaladp0055s0314.1.v1.1"/>
    </source>
</evidence>
<sequence length="649" mass="74867">MDVERRVGFSSCLPMSGERMDQLYPMCFGVSCTFFAIKLLSSSKLKDEKWREIMGQMLQGGAQLLGLLVWRAQRDFERAEVLWKLECAEKEVEELKRRRREDAKANERVARIYATQEQNWFGERNRMRLQINALLNQLRIFEKRRAESIDNLAGRIKEFEELVATSAQALERESEKNRALQEELRKAGEEAEESRKAAARQAEEHAAESWKQKTAFIQLVSAHRQLEAELGRAFRQVEVGKDELSLILEQKVEAVSMGQKLSLEVVKLRSEAGHKGDTERHQSGNSSSGSQKRSWYRRINAHGKPSSRTRVKTLDHHDAEEGRCGCVSEQRHRLEVNAYAEQMRLRDEKIEILHWRLLSMEIESKQLQADLDELNEDRTQLRQVNMKLGEQLLEREADLHYLKSRLASKPSMVERKPAEDEDKTMADSARQKNKNPSVELEKEADRSQVGVPEQAATCRWRTDVQALGVFYKVKRLKQQLVTLERFAAEEKTDVIGETKAVRAFISSLKKQVSRYESLQSRIDELCNRMREESDGSRRHERVTKRRKTKEEMKALERYLQEALQLQRYVVATGQKLGEMLTGISVALCEVAEEASSIDMTRFGRSVRDLLKEVQKGLEIQSSRIIGDVEGTLACEEMMHLGSLPLQFSK</sequence>
<keyword evidence="4" id="KW-1185">Reference proteome</keyword>
<evidence type="ECO:0000256" key="2">
    <source>
        <dbReference type="SAM" id="MobiDB-lite"/>
    </source>
</evidence>
<reference evidence="3" key="1">
    <citation type="submission" date="2021-01" db="UniProtKB">
        <authorList>
            <consortium name="EnsemblPlants"/>
        </authorList>
    </citation>
    <scope>IDENTIFICATION</scope>
</reference>
<dbReference type="PROSITE" id="PS51257">
    <property type="entry name" value="PROKAR_LIPOPROTEIN"/>
    <property type="match status" value="1"/>
</dbReference>
<keyword evidence="1" id="KW-0175">Coiled coil</keyword>
<feature type="region of interest" description="Disordered" evidence="2">
    <location>
        <begin position="173"/>
        <end position="205"/>
    </location>
</feature>
<proteinExistence type="predicted"/>
<dbReference type="AlphaFoldDB" id="A0A7N1A014"/>
<evidence type="ECO:0000313" key="4">
    <source>
        <dbReference type="Proteomes" id="UP000594263"/>
    </source>
</evidence>
<accession>A0A7N1A014</accession>
<protein>
    <submittedName>
        <fullName evidence="3">Uncharacterized protein</fullName>
    </submittedName>
</protein>
<name>A0A7N1A014_KALFE</name>
<dbReference type="PANTHER" id="PTHR47747:SF2">
    <property type="entry name" value="RIBONUCLEASE P PROTEIN SUBUNIT P38-LIKE PROTEIN"/>
    <property type="match status" value="1"/>
</dbReference>
<feature type="region of interest" description="Disordered" evidence="2">
    <location>
        <begin position="408"/>
        <end position="448"/>
    </location>
</feature>
<feature type="coiled-coil region" evidence="1">
    <location>
        <begin position="357"/>
        <end position="391"/>
    </location>
</feature>
<feature type="region of interest" description="Disordered" evidence="2">
    <location>
        <begin position="272"/>
        <end position="294"/>
    </location>
</feature>